<gene>
    <name evidence="1" type="ORF">MNBD_GAMMA01-2070</name>
</gene>
<feature type="non-terminal residue" evidence="1">
    <location>
        <position position="117"/>
    </location>
</feature>
<sequence length="117" mass="13393">MHIIKQLLTPLQATFSNTPQGQKRKRWFVYTLMACIVPFTSSMTSNLIRSLQTLFGLELSKQRFYAFMASSTLPWGKLWLQVWKLIPNSTTNGRVILALDDSINPKTGKKIFGCAYF</sequence>
<accession>A0A3B0WAI6</accession>
<proteinExistence type="predicted"/>
<evidence type="ECO:0000313" key="1">
    <source>
        <dbReference type="EMBL" id="VAW41596.1"/>
    </source>
</evidence>
<reference evidence="1" key="1">
    <citation type="submission" date="2018-06" db="EMBL/GenBank/DDBJ databases">
        <authorList>
            <person name="Zhirakovskaya E."/>
        </authorList>
    </citation>
    <scope>NUCLEOTIDE SEQUENCE</scope>
</reference>
<name>A0A3B0WAI6_9ZZZZ</name>
<dbReference type="AlphaFoldDB" id="A0A3B0WAI6"/>
<dbReference type="EMBL" id="UOEW01000313">
    <property type="protein sequence ID" value="VAW41596.1"/>
    <property type="molecule type" value="Genomic_DNA"/>
</dbReference>
<organism evidence="1">
    <name type="scientific">hydrothermal vent metagenome</name>
    <dbReference type="NCBI Taxonomy" id="652676"/>
    <lineage>
        <taxon>unclassified sequences</taxon>
        <taxon>metagenomes</taxon>
        <taxon>ecological metagenomes</taxon>
    </lineage>
</organism>
<protein>
    <submittedName>
        <fullName evidence="1">Uncharacterized protein</fullName>
    </submittedName>
</protein>